<keyword evidence="7 14" id="KW-0175">Coiled coil</keyword>
<dbReference type="CDD" id="cd14445">
    <property type="entry name" value="RILP-like"/>
    <property type="match status" value="1"/>
</dbReference>
<feature type="domain" description="RH2" evidence="17">
    <location>
        <begin position="286"/>
        <end position="355"/>
    </location>
</feature>
<dbReference type="PROSITE" id="PS51777">
    <property type="entry name" value="RH2"/>
    <property type="match status" value="1"/>
</dbReference>
<dbReference type="InterPro" id="IPR021563">
    <property type="entry name" value="RILP_dimer"/>
</dbReference>
<evidence type="ECO:0000256" key="6">
    <source>
        <dbReference type="ARBA" id="ARBA00022927"/>
    </source>
</evidence>
<dbReference type="AlphaFoldDB" id="A0A671PJW9"/>
<feature type="region of interest" description="Disordered" evidence="15">
    <location>
        <begin position="248"/>
        <end position="289"/>
    </location>
</feature>
<dbReference type="GO" id="GO:0005813">
    <property type="term" value="C:centrosome"/>
    <property type="evidence" value="ECO:0007669"/>
    <property type="project" value="UniProtKB-SubCell"/>
</dbReference>
<dbReference type="RefSeq" id="XP_016362545.1">
    <property type="nucleotide sequence ID" value="XM_016507059.1"/>
</dbReference>
<dbReference type="SUPFAM" id="SSF161256">
    <property type="entry name" value="RILP dimerisation region"/>
    <property type="match status" value="1"/>
</dbReference>
<dbReference type="Ensembl" id="ENSSANT00000063138.1">
    <property type="protein sequence ID" value="ENSSANP00000059361.1"/>
    <property type="gene ID" value="ENSSANG00000029644.1"/>
</dbReference>
<name>A0A671PJW9_9TELE</name>
<evidence type="ECO:0000256" key="14">
    <source>
        <dbReference type="SAM" id="Coils"/>
    </source>
</evidence>
<dbReference type="Pfam" id="PF11461">
    <property type="entry name" value="RILP"/>
    <property type="match status" value="1"/>
</dbReference>
<evidence type="ECO:0000259" key="17">
    <source>
        <dbReference type="PROSITE" id="PS51777"/>
    </source>
</evidence>
<dbReference type="GO" id="GO:0051959">
    <property type="term" value="F:dynein light intermediate chain binding"/>
    <property type="evidence" value="ECO:0007669"/>
    <property type="project" value="TreeGrafter"/>
</dbReference>
<dbReference type="PROSITE" id="PS51776">
    <property type="entry name" value="RH1"/>
    <property type="match status" value="1"/>
</dbReference>
<comment type="subcellular location">
    <subcellularLocation>
        <location evidence="1">Cell projection</location>
        <location evidence="1">Cilium</location>
    </subcellularLocation>
    <subcellularLocation>
        <location evidence="2">Cytoplasm</location>
        <location evidence="2">Cytoskeleton</location>
        <location evidence="2">Microtubule organizing center</location>
        <location evidence="2">Centrosome</location>
    </subcellularLocation>
    <subcellularLocation>
        <location evidence="3">Cytoplasm</location>
        <location evidence="3">Cytosol</location>
    </subcellularLocation>
</comment>
<dbReference type="GO" id="GO:0015031">
    <property type="term" value="P:protein transport"/>
    <property type="evidence" value="ECO:0007669"/>
    <property type="project" value="UniProtKB-KW"/>
</dbReference>
<evidence type="ECO:0000256" key="3">
    <source>
        <dbReference type="ARBA" id="ARBA00004514"/>
    </source>
</evidence>
<reference evidence="18" key="1">
    <citation type="submission" date="2025-08" db="UniProtKB">
        <authorList>
            <consortium name="Ensembl"/>
        </authorList>
    </citation>
    <scope>IDENTIFICATION</scope>
</reference>
<evidence type="ECO:0000256" key="9">
    <source>
        <dbReference type="ARBA" id="ARBA00023212"/>
    </source>
</evidence>
<organism evidence="18 19">
    <name type="scientific">Sinocyclocheilus anshuiensis</name>
    <dbReference type="NCBI Taxonomy" id="1608454"/>
    <lineage>
        <taxon>Eukaryota</taxon>
        <taxon>Metazoa</taxon>
        <taxon>Chordata</taxon>
        <taxon>Craniata</taxon>
        <taxon>Vertebrata</taxon>
        <taxon>Euteleostomi</taxon>
        <taxon>Actinopterygii</taxon>
        <taxon>Neopterygii</taxon>
        <taxon>Teleostei</taxon>
        <taxon>Ostariophysi</taxon>
        <taxon>Cypriniformes</taxon>
        <taxon>Cyprinidae</taxon>
        <taxon>Cyprininae</taxon>
        <taxon>Sinocyclocheilus</taxon>
    </lineage>
</organism>
<feature type="compositionally biased region" description="Polar residues" evidence="15">
    <location>
        <begin position="338"/>
        <end position="348"/>
    </location>
</feature>
<keyword evidence="5" id="KW-0963">Cytoplasm</keyword>
<dbReference type="PANTHER" id="PTHR21502:SF6">
    <property type="entry name" value="RILP-LIKE PROTEIN 1"/>
    <property type="match status" value="1"/>
</dbReference>
<evidence type="ECO:0000313" key="18">
    <source>
        <dbReference type="Ensembl" id="ENSSANP00000059361.1"/>
    </source>
</evidence>
<keyword evidence="9" id="KW-0206">Cytoskeleton</keyword>
<gene>
    <name evidence="18" type="primary">LOC107704174</name>
</gene>
<comment type="similarity">
    <text evidence="11">Belongs to the RILPL family.</text>
</comment>
<evidence type="ECO:0000256" key="15">
    <source>
        <dbReference type="SAM" id="MobiDB-lite"/>
    </source>
</evidence>
<dbReference type="GO" id="GO:0005829">
    <property type="term" value="C:cytosol"/>
    <property type="evidence" value="ECO:0007669"/>
    <property type="project" value="UniProtKB-SubCell"/>
</dbReference>
<evidence type="ECO:0000256" key="5">
    <source>
        <dbReference type="ARBA" id="ARBA00022490"/>
    </source>
</evidence>
<keyword evidence="19" id="KW-1185">Reference proteome</keyword>
<dbReference type="InterPro" id="IPR051241">
    <property type="entry name" value="DZIP_RILPL"/>
</dbReference>
<dbReference type="GeneID" id="107704174"/>
<dbReference type="GO" id="GO:0036064">
    <property type="term" value="C:ciliary basal body"/>
    <property type="evidence" value="ECO:0007669"/>
    <property type="project" value="TreeGrafter"/>
</dbReference>
<dbReference type="Proteomes" id="UP000472260">
    <property type="component" value="Unassembled WGS sequence"/>
</dbReference>
<keyword evidence="4" id="KW-0813">Transport</keyword>
<evidence type="ECO:0000256" key="8">
    <source>
        <dbReference type="ARBA" id="ARBA00023069"/>
    </source>
</evidence>
<reference evidence="18" key="2">
    <citation type="submission" date="2025-09" db="UniProtKB">
        <authorList>
            <consortium name="Ensembl"/>
        </authorList>
    </citation>
    <scope>IDENTIFICATION</scope>
</reference>
<evidence type="ECO:0000256" key="10">
    <source>
        <dbReference type="ARBA" id="ARBA00023273"/>
    </source>
</evidence>
<evidence type="ECO:0000256" key="2">
    <source>
        <dbReference type="ARBA" id="ARBA00004300"/>
    </source>
</evidence>
<evidence type="ECO:0000313" key="19">
    <source>
        <dbReference type="Proteomes" id="UP000472260"/>
    </source>
</evidence>
<accession>A0A671PJW9</accession>
<protein>
    <recommendedName>
        <fullName evidence="12">RILP-like protein 1</fullName>
    </recommendedName>
    <alternativeName>
        <fullName evidence="13">Rab-interacting lysosomal-like protein 1</fullName>
    </alternativeName>
</protein>
<dbReference type="FunFam" id="1.20.58.1770:FF:000002">
    <property type="entry name" value="RILP-like protein 1 isoform X1"/>
    <property type="match status" value="1"/>
</dbReference>
<keyword evidence="8" id="KW-0969">Cilium</keyword>
<keyword evidence="6" id="KW-0653">Protein transport</keyword>
<dbReference type="Gene3D" id="1.20.58.1770">
    <property type="match status" value="1"/>
</dbReference>
<dbReference type="PANTHER" id="PTHR21502">
    <property type="entry name" value="ZINC FINGER PROTEIN DZIP1"/>
    <property type="match status" value="1"/>
</dbReference>
<feature type="region of interest" description="Disordered" evidence="15">
    <location>
        <begin position="320"/>
        <end position="385"/>
    </location>
</feature>
<dbReference type="Gene3D" id="6.10.230.10">
    <property type="match status" value="1"/>
</dbReference>
<dbReference type="GO" id="GO:0060271">
    <property type="term" value="P:cilium assembly"/>
    <property type="evidence" value="ECO:0007669"/>
    <property type="project" value="TreeGrafter"/>
</dbReference>
<dbReference type="Pfam" id="PF09744">
    <property type="entry name" value="RH1"/>
    <property type="match status" value="1"/>
</dbReference>
<evidence type="ECO:0000256" key="11">
    <source>
        <dbReference type="ARBA" id="ARBA00038318"/>
    </source>
</evidence>
<evidence type="ECO:0000256" key="13">
    <source>
        <dbReference type="ARBA" id="ARBA00042424"/>
    </source>
</evidence>
<keyword evidence="10" id="KW-0966">Cell projection</keyword>
<evidence type="ECO:0000259" key="16">
    <source>
        <dbReference type="PROSITE" id="PS51776"/>
    </source>
</evidence>
<dbReference type="InterPro" id="IPR034743">
    <property type="entry name" value="RH1"/>
</dbReference>
<evidence type="ECO:0000256" key="7">
    <source>
        <dbReference type="ARBA" id="ARBA00023054"/>
    </source>
</evidence>
<dbReference type="GO" id="GO:0046983">
    <property type="term" value="F:protein dimerization activity"/>
    <property type="evidence" value="ECO:0007669"/>
    <property type="project" value="InterPro"/>
</dbReference>
<feature type="domain" description="RH1" evidence="16">
    <location>
        <begin position="3"/>
        <end position="97"/>
    </location>
</feature>
<dbReference type="GO" id="GO:0031267">
    <property type="term" value="F:small GTPase binding"/>
    <property type="evidence" value="ECO:0007669"/>
    <property type="project" value="TreeGrafter"/>
</dbReference>
<dbReference type="InterPro" id="IPR034744">
    <property type="entry name" value="RH2"/>
</dbReference>
<proteinExistence type="inferred from homology"/>
<evidence type="ECO:0000256" key="12">
    <source>
        <dbReference type="ARBA" id="ARBA00040816"/>
    </source>
</evidence>
<evidence type="ECO:0000256" key="4">
    <source>
        <dbReference type="ARBA" id="ARBA00022448"/>
    </source>
</evidence>
<feature type="coiled-coil region" evidence="14">
    <location>
        <begin position="102"/>
        <end position="204"/>
    </location>
</feature>
<sequence length="399" mass="46277">MEDFGSALEKNVADLTVMDVYDIAAVVGQEFERIIDQYGCEALSRLMPKVVRVLEILEVLVSRNSISPETEELRLELDRLRLERMDRMEKERKHKKELELVEDVWRGEAQDLLSQIAQLQEENKTLLNNLSVKECPMTEEDIQKQEGMTERERQVMKKLKEVVDKQRDEIRAKDRELTLKNEDIEALQQQLNRLMKINHDLRHKITVVEAQGKALIEQKVELEASGQARQQEMGNLRQEVVRLKERLKEQGKTSAETEEPVGPPSPAQEVLCDDDMSSNDPKDPNRPRFTLQELRDVLHERNELKAKVFMLKEEIAYYKSDEQEEETGPPLPDPSPTFRPSSRSNFQPESGIKRLFSFFSRDKNRGSQGRMPQMGDSFGSWAGKQDVYTEQAQEALQHM</sequence>
<evidence type="ECO:0000256" key="1">
    <source>
        <dbReference type="ARBA" id="ARBA00004138"/>
    </source>
</evidence>